<dbReference type="SUPFAM" id="SSF52091">
    <property type="entry name" value="SpoIIaa-like"/>
    <property type="match status" value="1"/>
</dbReference>
<reference evidence="2 3" key="1">
    <citation type="submission" date="2016-09" db="EMBL/GenBank/DDBJ databases">
        <title>Photobacterium proteolyticum sp. nov. a protease producing bacterium isolated from ocean sediments of Laizhou Bay.</title>
        <authorList>
            <person name="Li Y."/>
        </authorList>
    </citation>
    <scope>NUCLEOTIDE SEQUENCE [LARGE SCALE GENOMIC DNA]</scope>
    <source>
        <strain evidence="2 3">13-12</strain>
    </source>
</reference>
<dbReference type="Pfam" id="PF13466">
    <property type="entry name" value="STAS_2"/>
    <property type="match status" value="1"/>
</dbReference>
<dbReference type="InterPro" id="IPR002645">
    <property type="entry name" value="STAS_dom"/>
</dbReference>
<name>A0A1Q9G672_9GAMM</name>
<feature type="domain" description="STAS" evidence="1">
    <location>
        <begin position="16"/>
        <end position="103"/>
    </location>
</feature>
<sequence length="103" mass="11007">MDITIAQEQAGTQCRLSLSGEISIYNAAELKPQLLACLQDAESLALDLTEVSELDTAGLQLLWLCQQEAALTGKTFAITATSAAAMESIALLRLEPPFNLPPM</sequence>
<dbReference type="PANTHER" id="PTHR35849:SF2">
    <property type="entry name" value="BLR2341 PROTEIN"/>
    <property type="match status" value="1"/>
</dbReference>
<comment type="caution">
    <text evidence="2">The sequence shown here is derived from an EMBL/GenBank/DDBJ whole genome shotgun (WGS) entry which is preliminary data.</text>
</comment>
<organism evidence="2 3">
    <name type="scientific">Photobacterium proteolyticum</name>
    <dbReference type="NCBI Taxonomy" id="1903952"/>
    <lineage>
        <taxon>Bacteria</taxon>
        <taxon>Pseudomonadati</taxon>
        <taxon>Pseudomonadota</taxon>
        <taxon>Gammaproteobacteria</taxon>
        <taxon>Vibrionales</taxon>
        <taxon>Vibrionaceae</taxon>
        <taxon>Photobacterium</taxon>
    </lineage>
</organism>
<dbReference type="InterPro" id="IPR058548">
    <property type="entry name" value="MlaB-like_STAS"/>
</dbReference>
<keyword evidence="3" id="KW-1185">Reference proteome</keyword>
<protein>
    <recommendedName>
        <fullName evidence="1">STAS domain-containing protein</fullName>
    </recommendedName>
</protein>
<dbReference type="RefSeq" id="WP_075768398.1">
    <property type="nucleotide sequence ID" value="NZ_MJIL01000101.1"/>
</dbReference>
<dbReference type="AlphaFoldDB" id="A0A1Q9G672"/>
<dbReference type="PROSITE" id="PS50801">
    <property type="entry name" value="STAS"/>
    <property type="match status" value="1"/>
</dbReference>
<evidence type="ECO:0000259" key="1">
    <source>
        <dbReference type="PROSITE" id="PS50801"/>
    </source>
</evidence>
<dbReference type="STRING" id="1903952.BIT28_21060"/>
<dbReference type="Gene3D" id="3.30.750.24">
    <property type="entry name" value="STAS domain"/>
    <property type="match status" value="1"/>
</dbReference>
<dbReference type="InterPro" id="IPR036513">
    <property type="entry name" value="STAS_dom_sf"/>
</dbReference>
<proteinExistence type="predicted"/>
<dbReference type="Proteomes" id="UP000186905">
    <property type="component" value="Unassembled WGS sequence"/>
</dbReference>
<accession>A0A1Q9G672</accession>
<dbReference type="InterPro" id="IPR052746">
    <property type="entry name" value="MlaB_ABC_Transporter"/>
</dbReference>
<gene>
    <name evidence="2" type="ORF">BIT28_21060</name>
</gene>
<dbReference type="OrthoDB" id="5816515at2"/>
<evidence type="ECO:0000313" key="3">
    <source>
        <dbReference type="Proteomes" id="UP000186905"/>
    </source>
</evidence>
<dbReference type="CDD" id="cd07043">
    <property type="entry name" value="STAS_anti-anti-sigma_factors"/>
    <property type="match status" value="1"/>
</dbReference>
<dbReference type="PANTHER" id="PTHR35849">
    <property type="entry name" value="BLR2341 PROTEIN"/>
    <property type="match status" value="1"/>
</dbReference>
<evidence type="ECO:0000313" key="2">
    <source>
        <dbReference type="EMBL" id="OLQ69469.1"/>
    </source>
</evidence>
<dbReference type="EMBL" id="MJIL01000101">
    <property type="protein sequence ID" value="OLQ69469.1"/>
    <property type="molecule type" value="Genomic_DNA"/>
</dbReference>